<dbReference type="EMBL" id="CAEKDK010000001">
    <property type="protein sequence ID" value="CAB4262315.1"/>
    <property type="molecule type" value="Genomic_DNA"/>
</dbReference>
<dbReference type="Proteomes" id="UP000507222">
    <property type="component" value="Unassembled WGS sequence"/>
</dbReference>
<organism evidence="6 8">
    <name type="scientific">Prunus armeniaca</name>
    <name type="common">Apricot</name>
    <name type="synonym">Armeniaca vulgaris</name>
    <dbReference type="NCBI Taxonomy" id="36596"/>
    <lineage>
        <taxon>Eukaryota</taxon>
        <taxon>Viridiplantae</taxon>
        <taxon>Streptophyta</taxon>
        <taxon>Embryophyta</taxon>
        <taxon>Tracheophyta</taxon>
        <taxon>Spermatophyta</taxon>
        <taxon>Magnoliopsida</taxon>
        <taxon>eudicotyledons</taxon>
        <taxon>Gunneridae</taxon>
        <taxon>Pentapetalae</taxon>
        <taxon>rosids</taxon>
        <taxon>fabids</taxon>
        <taxon>Rosales</taxon>
        <taxon>Rosaceae</taxon>
        <taxon>Amygdaloideae</taxon>
        <taxon>Amygdaleae</taxon>
        <taxon>Prunus</taxon>
    </lineage>
</organism>
<evidence type="ECO:0000256" key="5">
    <source>
        <dbReference type="RuleBase" id="RU362057"/>
    </source>
</evidence>
<dbReference type="GO" id="GO:0047213">
    <property type="term" value="F:anthocyanidin 3-O-glucosyltransferase activity"/>
    <property type="evidence" value="ECO:0007669"/>
    <property type="project" value="UniProtKB-ARBA"/>
</dbReference>
<dbReference type="InterPro" id="IPR035595">
    <property type="entry name" value="UDP_glycos_trans_CS"/>
</dbReference>
<evidence type="ECO:0000313" key="7">
    <source>
        <dbReference type="EMBL" id="CAB4292940.1"/>
    </source>
</evidence>
<dbReference type="Proteomes" id="UP000507245">
    <property type="component" value="Unassembled WGS sequence"/>
</dbReference>
<evidence type="ECO:0000256" key="4">
    <source>
        <dbReference type="RuleBase" id="RU003718"/>
    </source>
</evidence>
<keyword evidence="2 4" id="KW-0328">Glycosyltransferase</keyword>
<evidence type="ECO:0000256" key="3">
    <source>
        <dbReference type="ARBA" id="ARBA00022679"/>
    </source>
</evidence>
<dbReference type="FunFam" id="3.40.50.2000:FF:000129">
    <property type="entry name" value="Glycosyltransferase"/>
    <property type="match status" value="1"/>
</dbReference>
<sequence length="469" mass="51810">MPIMNHKACTQHVAVLVFPFASHPGTLLHFIRIISAMAPDVKFSFLSLAKSNSSLFTESNSKGFENIKPYNVWDGLTGGYAFSGNPLEPIDLFLKVAPGSFKKGIEEAEAEIGQKVGCLISDAFLWFAGEMAEEMQVPWVPLWTSGQRSLLAHVGTDVIREKVGASGEKDQSLDFLPGFSAFHVSDLPEGVAFENSESPIAVMVHKMGQKLPQATAVAINSFQDIDLEVVFELKKRFHKFLHVGPFSLTPTAPIHDEHGCLEWLDKHKRASVAYISFGSIAKLPPHELAALAEALEEGGFPFIWSFRGNEKDFPEGFVERTNRNGLGKVVPWVSQAKVLNHSSVGVFVTHCGWNSVLESITGGVPMICRPFLADQPLNMRTLEVLWRIGVGIEGGVLTKSGAMKALELCLSSKQGNEMRERTSILKVFAEEAVKSYGRTTEDLNVLVNEIICGPSKRKWLDWVTNLNWW</sequence>
<dbReference type="CDD" id="cd03784">
    <property type="entry name" value="GT1_Gtf-like"/>
    <property type="match status" value="1"/>
</dbReference>
<reference evidence="6 8" key="2">
    <citation type="submission" date="2020-05" db="EMBL/GenBank/DDBJ databases">
        <authorList>
            <person name="Campoy J."/>
            <person name="Schneeberger K."/>
            <person name="Spophaly S."/>
        </authorList>
    </citation>
    <scope>NUCLEOTIDE SEQUENCE [LARGE SCALE GENOMIC DNA]</scope>
    <source>
        <strain evidence="6">PruArmRojPasFocal</strain>
    </source>
</reference>
<dbReference type="GO" id="GO:0033485">
    <property type="term" value="P:cyanidin 3-O-glucoside biosynthetic process"/>
    <property type="evidence" value="ECO:0007669"/>
    <property type="project" value="UniProtKB-ARBA"/>
</dbReference>
<keyword evidence="9" id="KW-1185">Reference proteome</keyword>
<dbReference type="EMBL" id="CAEKKB010000001">
    <property type="protein sequence ID" value="CAB4292940.1"/>
    <property type="molecule type" value="Genomic_DNA"/>
</dbReference>
<dbReference type="Pfam" id="PF00201">
    <property type="entry name" value="UDPGT"/>
    <property type="match status" value="1"/>
</dbReference>
<reference evidence="9" key="1">
    <citation type="journal article" date="2020" name="Genome Biol.">
        <title>Gamete binning: chromosome-level and haplotype-resolved genome assembly enabled by high-throughput single-cell sequencing of gamete genomes.</title>
        <authorList>
            <person name="Campoy J.A."/>
            <person name="Sun H."/>
            <person name="Goel M."/>
            <person name="Jiao W.-B."/>
            <person name="Folz-Donahue K."/>
            <person name="Wang N."/>
            <person name="Rubio M."/>
            <person name="Liu C."/>
            <person name="Kukat C."/>
            <person name="Ruiz D."/>
            <person name="Huettel B."/>
            <person name="Schneeberger K."/>
        </authorList>
    </citation>
    <scope>NUCLEOTIDE SEQUENCE [LARGE SCALE GENOMIC DNA]</scope>
    <source>
        <strain evidence="9">cv. Rojo Pasion</strain>
    </source>
</reference>
<dbReference type="Gene3D" id="3.40.50.2000">
    <property type="entry name" value="Glycogen Phosphorylase B"/>
    <property type="match status" value="2"/>
</dbReference>
<dbReference type="PANTHER" id="PTHR11926:SF1560">
    <property type="entry name" value="UDP-GLYCOSYLTRANSFERASE 74E1-RELATED"/>
    <property type="match status" value="1"/>
</dbReference>
<protein>
    <recommendedName>
        <fullName evidence="5">Glycosyltransferase</fullName>
        <ecNumber evidence="5">2.4.1.-</ecNumber>
    </recommendedName>
</protein>
<dbReference type="EC" id="2.4.1.-" evidence="5"/>
<proteinExistence type="inferred from homology"/>
<accession>A0A6J5TH77</accession>
<comment type="similarity">
    <text evidence="1 4">Belongs to the UDP-glycosyltransferase family.</text>
</comment>
<evidence type="ECO:0000256" key="1">
    <source>
        <dbReference type="ARBA" id="ARBA00009995"/>
    </source>
</evidence>
<name>A0A6J5TH77_PRUAR</name>
<evidence type="ECO:0000313" key="9">
    <source>
        <dbReference type="Proteomes" id="UP000507245"/>
    </source>
</evidence>
<dbReference type="InterPro" id="IPR002213">
    <property type="entry name" value="UDP_glucos_trans"/>
</dbReference>
<gene>
    <name evidence="6" type="ORF">CURHAP_LOCUS1509</name>
    <name evidence="7" type="ORF">ORAREDHAP_LOCUS1595</name>
</gene>
<evidence type="ECO:0000313" key="8">
    <source>
        <dbReference type="Proteomes" id="UP000507222"/>
    </source>
</evidence>
<evidence type="ECO:0000313" key="6">
    <source>
        <dbReference type="EMBL" id="CAB4262315.1"/>
    </source>
</evidence>
<dbReference type="PANTHER" id="PTHR11926">
    <property type="entry name" value="GLUCOSYL/GLUCURONOSYL TRANSFERASES"/>
    <property type="match status" value="1"/>
</dbReference>
<evidence type="ECO:0000256" key="2">
    <source>
        <dbReference type="ARBA" id="ARBA00022676"/>
    </source>
</evidence>
<dbReference type="GO" id="GO:0080043">
    <property type="term" value="F:quercetin 3-O-glucosyltransferase activity"/>
    <property type="evidence" value="ECO:0007669"/>
    <property type="project" value="TreeGrafter"/>
</dbReference>
<dbReference type="AlphaFoldDB" id="A0A6J5TH77"/>
<dbReference type="GO" id="GO:0080044">
    <property type="term" value="F:quercetin 7-O-glucosyltransferase activity"/>
    <property type="evidence" value="ECO:0007669"/>
    <property type="project" value="TreeGrafter"/>
</dbReference>
<dbReference type="FunFam" id="3.40.50.2000:FF:000060">
    <property type="entry name" value="Glycosyltransferase"/>
    <property type="match status" value="1"/>
</dbReference>
<dbReference type="OrthoDB" id="5835829at2759"/>
<dbReference type="GO" id="GO:0031542">
    <property type="term" value="P:positive regulation of anthocyanin biosynthetic process"/>
    <property type="evidence" value="ECO:0007669"/>
    <property type="project" value="UniProtKB-ARBA"/>
</dbReference>
<keyword evidence="3 4" id="KW-0808">Transferase</keyword>
<dbReference type="SUPFAM" id="SSF53756">
    <property type="entry name" value="UDP-Glycosyltransferase/glycogen phosphorylase"/>
    <property type="match status" value="1"/>
</dbReference>
<dbReference type="PROSITE" id="PS00375">
    <property type="entry name" value="UDPGT"/>
    <property type="match status" value="1"/>
</dbReference>